<protein>
    <submittedName>
        <fullName evidence="2">SDR family oxidoreductase</fullName>
    </submittedName>
</protein>
<feature type="domain" description="NAD(P)-binding" evidence="1">
    <location>
        <begin position="7"/>
        <end position="146"/>
    </location>
</feature>
<comment type="caution">
    <text evidence="2">The sequence shown here is derived from an EMBL/GenBank/DDBJ whole genome shotgun (WGS) entry which is preliminary data.</text>
</comment>
<organism evidence="2 3">
    <name type="scientific">Agromyces aurantiacus</name>
    <dbReference type="NCBI Taxonomy" id="165814"/>
    <lineage>
        <taxon>Bacteria</taxon>
        <taxon>Bacillati</taxon>
        <taxon>Actinomycetota</taxon>
        <taxon>Actinomycetes</taxon>
        <taxon>Micrococcales</taxon>
        <taxon>Microbacteriaceae</taxon>
        <taxon>Agromyces</taxon>
    </lineage>
</organism>
<dbReference type="InterPro" id="IPR016040">
    <property type="entry name" value="NAD(P)-bd_dom"/>
</dbReference>
<accession>A0ABV9R660</accession>
<sequence length="254" mass="26251">MKIVVIGGTGLIGSKVVSLLAEHGHEAVAASPNSGVDTITGAGVAEALAGADVVVDVSNSPSFADDDVLAFFTTSTRTLLAAEREAGVGHHVALSIVGTDELPDSGYLRAKVAQERLIRESGQPYTIVRATQFYEFAARIADEATTDGVARVSTGIMQPMAAVDVSAAVARFAEDAPRNAVVEIGGPERIAMSDLVRRSLDARGDRREVVADPAAPYFGTLLHGDELAPGAGAELSETTFDAWLAAHAEAAAGR</sequence>
<evidence type="ECO:0000313" key="2">
    <source>
        <dbReference type="EMBL" id="MFC4828966.1"/>
    </source>
</evidence>
<keyword evidence="3" id="KW-1185">Reference proteome</keyword>
<dbReference type="RefSeq" id="WP_204392309.1">
    <property type="nucleotide sequence ID" value="NZ_JAFBBW010000001.1"/>
</dbReference>
<dbReference type="PANTHER" id="PTHR12126:SF11">
    <property type="entry name" value="NADH DEHYDROGENASE [UBIQUINONE] 1 ALPHA SUBCOMPLEX SUBUNIT 9, MITOCHONDRIAL"/>
    <property type="match status" value="1"/>
</dbReference>
<dbReference type="EMBL" id="JBHSJC010000001">
    <property type="protein sequence ID" value="MFC4828966.1"/>
    <property type="molecule type" value="Genomic_DNA"/>
</dbReference>
<dbReference type="PANTHER" id="PTHR12126">
    <property type="entry name" value="NADH-UBIQUINONE OXIDOREDUCTASE 39 KDA SUBUNIT-RELATED"/>
    <property type="match status" value="1"/>
</dbReference>
<reference evidence="3" key="1">
    <citation type="journal article" date="2019" name="Int. J. Syst. Evol. Microbiol.">
        <title>The Global Catalogue of Microorganisms (GCM) 10K type strain sequencing project: providing services to taxonomists for standard genome sequencing and annotation.</title>
        <authorList>
            <consortium name="The Broad Institute Genomics Platform"/>
            <consortium name="The Broad Institute Genome Sequencing Center for Infectious Disease"/>
            <person name="Wu L."/>
            <person name="Ma J."/>
        </authorList>
    </citation>
    <scope>NUCLEOTIDE SEQUENCE [LARGE SCALE GENOMIC DNA]</scope>
    <source>
        <strain evidence="3">CGMCC 1.12192</strain>
    </source>
</reference>
<dbReference type="InterPro" id="IPR051207">
    <property type="entry name" value="ComplexI_NDUFA9_subunit"/>
</dbReference>
<dbReference type="Pfam" id="PF13460">
    <property type="entry name" value="NAD_binding_10"/>
    <property type="match status" value="1"/>
</dbReference>
<proteinExistence type="predicted"/>
<evidence type="ECO:0000259" key="1">
    <source>
        <dbReference type="Pfam" id="PF13460"/>
    </source>
</evidence>
<evidence type="ECO:0000313" key="3">
    <source>
        <dbReference type="Proteomes" id="UP001595960"/>
    </source>
</evidence>
<gene>
    <name evidence="2" type="ORF">ACFPER_09215</name>
</gene>
<dbReference type="Gene3D" id="3.40.50.720">
    <property type="entry name" value="NAD(P)-binding Rossmann-like Domain"/>
    <property type="match status" value="1"/>
</dbReference>
<name>A0ABV9R660_9MICO</name>
<dbReference type="InterPro" id="IPR036291">
    <property type="entry name" value="NAD(P)-bd_dom_sf"/>
</dbReference>
<dbReference type="Proteomes" id="UP001595960">
    <property type="component" value="Unassembled WGS sequence"/>
</dbReference>
<dbReference type="SUPFAM" id="SSF51735">
    <property type="entry name" value="NAD(P)-binding Rossmann-fold domains"/>
    <property type="match status" value="1"/>
</dbReference>